<feature type="compositionally biased region" description="Basic and acidic residues" evidence="1">
    <location>
        <begin position="71"/>
        <end position="81"/>
    </location>
</feature>
<dbReference type="OrthoDB" id="10640693at2759"/>
<dbReference type="InParanoid" id="A0A1E7F4A6"/>
<dbReference type="Proteomes" id="UP000095751">
    <property type="component" value="Unassembled WGS sequence"/>
</dbReference>
<evidence type="ECO:0000313" key="3">
    <source>
        <dbReference type="Proteomes" id="UP000095751"/>
    </source>
</evidence>
<gene>
    <name evidence="2" type="ORF">FRACYDRAFT_270255</name>
</gene>
<evidence type="ECO:0000313" key="2">
    <source>
        <dbReference type="EMBL" id="OEU12964.1"/>
    </source>
</evidence>
<protein>
    <submittedName>
        <fullName evidence="2">Uncharacterized protein</fullName>
    </submittedName>
</protein>
<dbReference type="AlphaFoldDB" id="A0A1E7F4A6"/>
<name>A0A1E7F4A6_9STRA</name>
<organism evidence="2 3">
    <name type="scientific">Fragilariopsis cylindrus CCMP1102</name>
    <dbReference type="NCBI Taxonomy" id="635003"/>
    <lineage>
        <taxon>Eukaryota</taxon>
        <taxon>Sar</taxon>
        <taxon>Stramenopiles</taxon>
        <taxon>Ochrophyta</taxon>
        <taxon>Bacillariophyta</taxon>
        <taxon>Bacillariophyceae</taxon>
        <taxon>Bacillariophycidae</taxon>
        <taxon>Bacillariales</taxon>
        <taxon>Bacillariaceae</taxon>
        <taxon>Fragilariopsis</taxon>
    </lineage>
</organism>
<reference evidence="2 3" key="1">
    <citation type="submission" date="2016-09" db="EMBL/GenBank/DDBJ databases">
        <title>Extensive genetic diversity and differential bi-allelic expression allows diatom success in the polar Southern Ocean.</title>
        <authorList>
            <consortium name="DOE Joint Genome Institute"/>
            <person name="Mock T."/>
            <person name="Otillar R.P."/>
            <person name="Strauss J."/>
            <person name="Dupont C."/>
            <person name="Frickenhaus S."/>
            <person name="Maumus F."/>
            <person name="Mcmullan M."/>
            <person name="Sanges R."/>
            <person name="Schmutz J."/>
            <person name="Toseland A."/>
            <person name="Valas R."/>
            <person name="Veluchamy A."/>
            <person name="Ward B.J."/>
            <person name="Allen A."/>
            <person name="Barry K."/>
            <person name="Falciatore A."/>
            <person name="Ferrante M."/>
            <person name="Fortunato A.E."/>
            <person name="Gloeckner G."/>
            <person name="Gruber A."/>
            <person name="Hipkin R."/>
            <person name="Janech M."/>
            <person name="Kroth P."/>
            <person name="Leese F."/>
            <person name="Lindquist E."/>
            <person name="Lyon B.R."/>
            <person name="Martin J."/>
            <person name="Mayer C."/>
            <person name="Parker M."/>
            <person name="Quesneville H."/>
            <person name="Raymond J."/>
            <person name="Uhlig C."/>
            <person name="Valentin K.U."/>
            <person name="Worden A.Z."/>
            <person name="Armbrust E.V."/>
            <person name="Bowler C."/>
            <person name="Green B."/>
            <person name="Moulton V."/>
            <person name="Van Oosterhout C."/>
            <person name="Grigoriev I."/>
        </authorList>
    </citation>
    <scope>NUCLEOTIDE SEQUENCE [LARGE SCALE GENOMIC DNA]</scope>
    <source>
        <strain evidence="2 3">CCMP1102</strain>
    </source>
</reference>
<sequence length="148" mass="16862">MSRIDTTYDDDDDGTYAETLDGTENYSDDDNTFAEYDGDRPFVRILKKFRDMNVGGQKLGSEEVEEEEYEETNRRAKDGQTRRGRPSRSSDNVNVFERLGEIGIDILNETIEHAEKANMSPRRRGRNQGGTIINTFADLFSCGAPSRY</sequence>
<evidence type="ECO:0000256" key="1">
    <source>
        <dbReference type="SAM" id="MobiDB-lite"/>
    </source>
</evidence>
<proteinExistence type="predicted"/>
<dbReference type="KEGG" id="fcy:FRACYDRAFT_270255"/>
<feature type="region of interest" description="Disordered" evidence="1">
    <location>
        <begin position="1"/>
        <end position="34"/>
    </location>
</feature>
<keyword evidence="3" id="KW-1185">Reference proteome</keyword>
<dbReference type="EMBL" id="KV784363">
    <property type="protein sequence ID" value="OEU12964.1"/>
    <property type="molecule type" value="Genomic_DNA"/>
</dbReference>
<accession>A0A1E7F4A6</accession>
<feature type="region of interest" description="Disordered" evidence="1">
    <location>
        <begin position="55"/>
        <end position="91"/>
    </location>
</feature>